<dbReference type="Proteomes" id="UP000266841">
    <property type="component" value="Unassembled WGS sequence"/>
</dbReference>
<dbReference type="AlphaFoldDB" id="K0RQY8"/>
<proteinExistence type="predicted"/>
<sequence>MTSVSLAQFSSLVTSASTPPPPSSALFSIVAPPSLPPDPEHGGLLPPRLAVDLDRDAAAEDDPGLPALAEPHRPPEPDAYLAQVERAPDGDNLDETVLAAVGEVARRGIRPYHGVGRRRRQHGVVAVPVESGEVVRVMAGAVVVPGEDPELAREVAAGAAAVPPLRLLEVALAV</sequence>
<evidence type="ECO:0000313" key="2">
    <source>
        <dbReference type="EMBL" id="EJK49107.1"/>
    </source>
</evidence>
<gene>
    <name evidence="2" type="ORF">THAOC_32046</name>
</gene>
<reference evidence="2 3" key="1">
    <citation type="journal article" date="2012" name="Genome Biol.">
        <title>Genome and low-iron response of an oceanic diatom adapted to chronic iron limitation.</title>
        <authorList>
            <person name="Lommer M."/>
            <person name="Specht M."/>
            <person name="Roy A.S."/>
            <person name="Kraemer L."/>
            <person name="Andreson R."/>
            <person name="Gutowska M.A."/>
            <person name="Wolf J."/>
            <person name="Bergner S.V."/>
            <person name="Schilhabel M.B."/>
            <person name="Klostermeier U.C."/>
            <person name="Beiko R.G."/>
            <person name="Rosenstiel P."/>
            <person name="Hippler M."/>
            <person name="Laroche J."/>
        </authorList>
    </citation>
    <scope>NUCLEOTIDE SEQUENCE [LARGE SCALE GENOMIC DNA]</scope>
    <source>
        <strain evidence="2 3">CCMP1005</strain>
    </source>
</reference>
<evidence type="ECO:0000256" key="1">
    <source>
        <dbReference type="SAM" id="MobiDB-lite"/>
    </source>
</evidence>
<feature type="non-terminal residue" evidence="2">
    <location>
        <position position="174"/>
    </location>
</feature>
<organism evidence="2 3">
    <name type="scientific">Thalassiosira oceanica</name>
    <name type="common">Marine diatom</name>
    <dbReference type="NCBI Taxonomy" id="159749"/>
    <lineage>
        <taxon>Eukaryota</taxon>
        <taxon>Sar</taxon>
        <taxon>Stramenopiles</taxon>
        <taxon>Ochrophyta</taxon>
        <taxon>Bacillariophyta</taxon>
        <taxon>Coscinodiscophyceae</taxon>
        <taxon>Thalassiosirophycidae</taxon>
        <taxon>Thalassiosirales</taxon>
        <taxon>Thalassiosiraceae</taxon>
        <taxon>Thalassiosira</taxon>
    </lineage>
</organism>
<protein>
    <submittedName>
        <fullName evidence="2">Uncharacterized protein</fullName>
    </submittedName>
</protein>
<dbReference type="EMBL" id="AGNL01045112">
    <property type="protein sequence ID" value="EJK49107.1"/>
    <property type="molecule type" value="Genomic_DNA"/>
</dbReference>
<evidence type="ECO:0000313" key="3">
    <source>
        <dbReference type="Proteomes" id="UP000266841"/>
    </source>
</evidence>
<accession>K0RQY8</accession>
<keyword evidence="3" id="KW-1185">Reference proteome</keyword>
<name>K0RQY8_THAOC</name>
<feature type="region of interest" description="Disordered" evidence="1">
    <location>
        <begin position="1"/>
        <end position="76"/>
    </location>
</feature>
<comment type="caution">
    <text evidence="2">The sequence shown here is derived from an EMBL/GenBank/DDBJ whole genome shotgun (WGS) entry which is preliminary data.</text>
</comment>